<dbReference type="SUPFAM" id="SSF55874">
    <property type="entry name" value="ATPase domain of HSP90 chaperone/DNA topoisomerase II/histidine kinase"/>
    <property type="match status" value="1"/>
</dbReference>
<feature type="transmembrane region" description="Helical" evidence="9">
    <location>
        <begin position="68"/>
        <end position="86"/>
    </location>
</feature>
<keyword evidence="9" id="KW-1133">Transmembrane helix</keyword>
<dbReference type="PANTHER" id="PTHR43065">
    <property type="entry name" value="SENSOR HISTIDINE KINASE"/>
    <property type="match status" value="1"/>
</dbReference>
<evidence type="ECO:0000256" key="7">
    <source>
        <dbReference type="ARBA" id="ARBA00022840"/>
    </source>
</evidence>
<keyword evidence="7" id="KW-0067">ATP-binding</keyword>
<feature type="transmembrane region" description="Helical" evidence="9">
    <location>
        <begin position="42"/>
        <end position="62"/>
    </location>
</feature>
<dbReference type="Proteomes" id="UP000031938">
    <property type="component" value="Unassembled WGS sequence"/>
</dbReference>
<evidence type="ECO:0000256" key="3">
    <source>
        <dbReference type="ARBA" id="ARBA00022553"/>
    </source>
</evidence>
<dbReference type="GO" id="GO:0000155">
    <property type="term" value="F:phosphorelay sensor kinase activity"/>
    <property type="evidence" value="ECO:0007669"/>
    <property type="project" value="InterPro"/>
</dbReference>
<dbReference type="Pfam" id="PF02518">
    <property type="entry name" value="HATPase_c"/>
    <property type="match status" value="1"/>
</dbReference>
<gene>
    <name evidence="11" type="ORF">KP78_10610</name>
</gene>
<evidence type="ECO:0000313" key="11">
    <source>
        <dbReference type="EMBL" id="KIL49593.1"/>
    </source>
</evidence>
<evidence type="ECO:0000256" key="9">
    <source>
        <dbReference type="SAM" id="Phobius"/>
    </source>
</evidence>
<evidence type="ECO:0000259" key="10">
    <source>
        <dbReference type="PROSITE" id="PS50109"/>
    </source>
</evidence>
<dbReference type="PRINTS" id="PR00344">
    <property type="entry name" value="BCTRLSENSOR"/>
</dbReference>
<name>A0A0C2W084_9BACL</name>
<evidence type="ECO:0000256" key="6">
    <source>
        <dbReference type="ARBA" id="ARBA00022777"/>
    </source>
</evidence>
<dbReference type="InterPro" id="IPR036890">
    <property type="entry name" value="HATPase_C_sf"/>
</dbReference>
<evidence type="ECO:0000256" key="8">
    <source>
        <dbReference type="ARBA" id="ARBA00023012"/>
    </source>
</evidence>
<evidence type="ECO:0000256" key="4">
    <source>
        <dbReference type="ARBA" id="ARBA00022679"/>
    </source>
</evidence>
<dbReference type="InterPro" id="IPR004358">
    <property type="entry name" value="Sig_transdc_His_kin-like_C"/>
</dbReference>
<comment type="caution">
    <text evidence="11">The sequence shown here is derived from an EMBL/GenBank/DDBJ whole genome shotgun (WGS) entry which is preliminary data.</text>
</comment>
<keyword evidence="12" id="KW-1185">Reference proteome</keyword>
<keyword evidence="5" id="KW-0547">Nucleotide-binding</keyword>
<dbReference type="Gene3D" id="3.30.565.10">
    <property type="entry name" value="Histidine kinase-like ATPase, C-terminal domain"/>
    <property type="match status" value="1"/>
</dbReference>
<organism evidence="11 12">
    <name type="scientific">Jeotgalibacillus soli</name>
    <dbReference type="NCBI Taxonomy" id="889306"/>
    <lineage>
        <taxon>Bacteria</taxon>
        <taxon>Bacillati</taxon>
        <taxon>Bacillota</taxon>
        <taxon>Bacilli</taxon>
        <taxon>Bacillales</taxon>
        <taxon>Caryophanaceae</taxon>
        <taxon>Jeotgalibacillus</taxon>
    </lineage>
</organism>
<dbReference type="PATRIC" id="fig|889306.3.peg.1066"/>
<feature type="domain" description="Histidine kinase" evidence="10">
    <location>
        <begin position="115"/>
        <end position="325"/>
    </location>
</feature>
<keyword evidence="4 11" id="KW-0808">Transferase</keyword>
<protein>
    <recommendedName>
        <fullName evidence="2">histidine kinase</fullName>
        <ecNumber evidence="2">2.7.13.3</ecNumber>
    </recommendedName>
</protein>
<keyword evidence="9" id="KW-0812">Transmembrane</keyword>
<dbReference type="GO" id="GO:0005524">
    <property type="term" value="F:ATP binding"/>
    <property type="evidence" value="ECO:0007669"/>
    <property type="project" value="UniProtKB-KW"/>
</dbReference>
<evidence type="ECO:0000313" key="12">
    <source>
        <dbReference type="Proteomes" id="UP000031938"/>
    </source>
</evidence>
<proteinExistence type="predicted"/>
<keyword evidence="9" id="KW-0472">Membrane</keyword>
<keyword evidence="8" id="KW-0902">Two-component regulatory system</keyword>
<dbReference type="SUPFAM" id="SSF47384">
    <property type="entry name" value="Homodimeric domain of signal transducing histidine kinase"/>
    <property type="match status" value="1"/>
</dbReference>
<dbReference type="PANTHER" id="PTHR43065:SF10">
    <property type="entry name" value="PEROXIDE STRESS-ACTIVATED HISTIDINE KINASE MAK3"/>
    <property type="match status" value="1"/>
</dbReference>
<accession>A0A0C2W084</accession>
<dbReference type="PROSITE" id="PS50109">
    <property type="entry name" value="HIS_KIN"/>
    <property type="match status" value="1"/>
</dbReference>
<sequence>MYFPIYGDLHYLYLLHTSSFVFLLIIIYFISRGIQNVYLKEFLGAFSLCSFLLFITGFMNFIPGTGAIISSVGVIIFSSIIIFSFVKMNTLMTINYNRLTERQKKLDYTGELTTSLIHEVNNNLQIIKAYSKMLPQSTPLTTESTHMVQMIQKASKQLEDLTRNYAVYINRNSVDFKMVDLNTVIDGAIDIVSEMVKEKRIDLFFEKKYKPLKAYVSETFLKQVFINLIKNSCESITEEKEARSIKIETIILADQIYIDIIDTGHGIQAKNWEEIFDPFISSKSNGMGVGLPFVRKIIFEHRGEISVHESSPMGTTFRIKLPQYEFSELYKR</sequence>
<dbReference type="EMBL" id="JXRP01000009">
    <property type="protein sequence ID" value="KIL49593.1"/>
    <property type="molecule type" value="Genomic_DNA"/>
</dbReference>
<keyword evidence="6 11" id="KW-0418">Kinase</keyword>
<dbReference type="InterPro" id="IPR003594">
    <property type="entry name" value="HATPase_dom"/>
</dbReference>
<reference evidence="11 12" key="1">
    <citation type="submission" date="2015-01" db="EMBL/GenBank/DDBJ databases">
        <title>Genome sequencing of Jeotgalibacillus soli.</title>
        <authorList>
            <person name="Goh K.M."/>
            <person name="Chan K.-G."/>
            <person name="Yaakop A.S."/>
            <person name="Ee R."/>
            <person name="Gan H.M."/>
            <person name="Chan C.S."/>
        </authorList>
    </citation>
    <scope>NUCLEOTIDE SEQUENCE [LARGE SCALE GENOMIC DNA]</scope>
    <source>
        <strain evidence="11 12">P9</strain>
    </source>
</reference>
<feature type="transmembrane region" description="Helical" evidence="9">
    <location>
        <begin position="12"/>
        <end position="30"/>
    </location>
</feature>
<evidence type="ECO:0000256" key="5">
    <source>
        <dbReference type="ARBA" id="ARBA00022741"/>
    </source>
</evidence>
<evidence type="ECO:0000256" key="2">
    <source>
        <dbReference type="ARBA" id="ARBA00012438"/>
    </source>
</evidence>
<dbReference type="EC" id="2.7.13.3" evidence="2"/>
<dbReference type="InterPro" id="IPR036097">
    <property type="entry name" value="HisK_dim/P_sf"/>
</dbReference>
<dbReference type="InterPro" id="IPR005467">
    <property type="entry name" value="His_kinase_dom"/>
</dbReference>
<dbReference type="SMART" id="SM00387">
    <property type="entry name" value="HATPase_c"/>
    <property type="match status" value="1"/>
</dbReference>
<comment type="catalytic activity">
    <reaction evidence="1">
        <text>ATP + protein L-histidine = ADP + protein N-phospho-L-histidine.</text>
        <dbReference type="EC" id="2.7.13.3"/>
    </reaction>
</comment>
<evidence type="ECO:0000256" key="1">
    <source>
        <dbReference type="ARBA" id="ARBA00000085"/>
    </source>
</evidence>
<dbReference type="STRING" id="889306.KP78_10610"/>
<dbReference type="Gene3D" id="1.10.287.130">
    <property type="match status" value="1"/>
</dbReference>
<keyword evidence="3" id="KW-0597">Phosphoprotein</keyword>
<dbReference type="AlphaFoldDB" id="A0A0C2W084"/>